<protein>
    <submittedName>
        <fullName evidence="1">Uncharacterized protein</fullName>
    </submittedName>
</protein>
<dbReference type="EMBL" id="RCZH01000005">
    <property type="protein sequence ID" value="TPG41560.1"/>
    <property type="molecule type" value="Genomic_DNA"/>
</dbReference>
<comment type="caution">
    <text evidence="1">The sequence shown here is derived from an EMBL/GenBank/DDBJ whole genome shotgun (WGS) entry which is preliminary data.</text>
</comment>
<dbReference type="Proteomes" id="UP000319700">
    <property type="component" value="Unassembled WGS sequence"/>
</dbReference>
<sequence>MLGNWNGYYKFENQRIQKAMGFEKTNFEIIIEKFDGINFDGIVNDDIKTGGMKETGKVTGKIVNNKVSFKKLMPINTQIDLKGERKDLERKHPTLYYSGTLSENKAEIIGTWKFKRKIGFLFGIIPIFFRPGNGSWKMSLHDVK</sequence>
<evidence type="ECO:0000313" key="1">
    <source>
        <dbReference type="EMBL" id="TPG41560.1"/>
    </source>
</evidence>
<name>A0A502EYA2_9FLAO</name>
<organism evidence="1 2">
    <name type="scientific">Flavobacterium pectinovorum</name>
    <dbReference type="NCBI Taxonomy" id="29533"/>
    <lineage>
        <taxon>Bacteria</taxon>
        <taxon>Pseudomonadati</taxon>
        <taxon>Bacteroidota</taxon>
        <taxon>Flavobacteriia</taxon>
        <taxon>Flavobacteriales</taxon>
        <taxon>Flavobacteriaceae</taxon>
        <taxon>Flavobacterium</taxon>
    </lineage>
</organism>
<keyword evidence="2" id="KW-1185">Reference proteome</keyword>
<dbReference type="AlphaFoldDB" id="A0A502EYA2"/>
<reference evidence="1 2" key="1">
    <citation type="journal article" date="2019" name="Environ. Microbiol.">
        <title>Species interactions and distinct microbial communities in high Arctic permafrost affected cryosols are associated with the CH4 and CO2 gas fluxes.</title>
        <authorList>
            <person name="Altshuler I."/>
            <person name="Hamel J."/>
            <person name="Turney S."/>
            <person name="Magnuson E."/>
            <person name="Levesque R."/>
            <person name="Greer C."/>
            <person name="Whyte L.G."/>
        </authorList>
    </citation>
    <scope>NUCLEOTIDE SEQUENCE [LARGE SCALE GENOMIC DNA]</scope>
    <source>
        <strain evidence="1 2">42</strain>
    </source>
</reference>
<proteinExistence type="predicted"/>
<evidence type="ECO:0000313" key="2">
    <source>
        <dbReference type="Proteomes" id="UP000319700"/>
    </source>
</evidence>
<gene>
    <name evidence="1" type="ORF">EAH81_08735</name>
</gene>
<dbReference type="RefSeq" id="WP_140505924.1">
    <property type="nucleotide sequence ID" value="NZ_RCZH01000005.1"/>
</dbReference>
<accession>A0A502EYA2</accession>
<dbReference type="OrthoDB" id="1358501at2"/>